<dbReference type="GO" id="GO:0015627">
    <property type="term" value="C:type II protein secretion system complex"/>
    <property type="evidence" value="ECO:0007669"/>
    <property type="project" value="InterPro"/>
</dbReference>
<gene>
    <name evidence="3" type="ORF">HNR46_000731</name>
</gene>
<dbReference type="Gene3D" id="3.30.700.10">
    <property type="entry name" value="Glycoprotein, Type 4 Pilin"/>
    <property type="match status" value="1"/>
</dbReference>
<name>A0A840UZS5_9BACT</name>
<proteinExistence type="predicted"/>
<evidence type="ECO:0000256" key="2">
    <source>
        <dbReference type="SAM" id="Phobius"/>
    </source>
</evidence>
<dbReference type="SUPFAM" id="SSF54523">
    <property type="entry name" value="Pili subunits"/>
    <property type="match status" value="1"/>
</dbReference>
<dbReference type="PRINTS" id="PR00813">
    <property type="entry name" value="BCTERIALGSPG"/>
</dbReference>
<feature type="transmembrane region" description="Helical" evidence="2">
    <location>
        <begin position="12"/>
        <end position="34"/>
    </location>
</feature>
<dbReference type="InterPro" id="IPR012902">
    <property type="entry name" value="N_methyl_site"/>
</dbReference>
<dbReference type="InterPro" id="IPR045584">
    <property type="entry name" value="Pilin-like"/>
</dbReference>
<evidence type="ECO:0000313" key="3">
    <source>
        <dbReference type="EMBL" id="MBB5350503.1"/>
    </source>
</evidence>
<dbReference type="PANTHER" id="PTHR30093">
    <property type="entry name" value="GENERAL SECRETION PATHWAY PROTEIN G"/>
    <property type="match status" value="1"/>
</dbReference>
<keyword evidence="2" id="KW-0812">Transmembrane</keyword>
<keyword evidence="1" id="KW-0488">Methylation</keyword>
<organism evidence="3 4">
    <name type="scientific">Haloferula luteola</name>
    <dbReference type="NCBI Taxonomy" id="595692"/>
    <lineage>
        <taxon>Bacteria</taxon>
        <taxon>Pseudomonadati</taxon>
        <taxon>Verrucomicrobiota</taxon>
        <taxon>Verrucomicrobiia</taxon>
        <taxon>Verrucomicrobiales</taxon>
        <taxon>Verrucomicrobiaceae</taxon>
        <taxon>Haloferula</taxon>
    </lineage>
</organism>
<dbReference type="Pfam" id="PF07963">
    <property type="entry name" value="N_methyl"/>
    <property type="match status" value="1"/>
</dbReference>
<dbReference type="InterPro" id="IPR000983">
    <property type="entry name" value="Bac_GSPG_pilin"/>
</dbReference>
<dbReference type="PROSITE" id="PS00409">
    <property type="entry name" value="PROKAR_NTER_METHYL"/>
    <property type="match status" value="1"/>
</dbReference>
<dbReference type="AlphaFoldDB" id="A0A840UZS5"/>
<protein>
    <submittedName>
        <fullName evidence="3">Prepilin-type N-terminal cleavage/methylation domain-containing protein</fullName>
    </submittedName>
</protein>
<evidence type="ECO:0000256" key="1">
    <source>
        <dbReference type="ARBA" id="ARBA00022481"/>
    </source>
</evidence>
<sequence>MKKPSSRSRGFTLVELLVVIVIIAVLASLAFVMAKKGISKAQSTSALNQMRNLAVSMEMFEVDYRTPPIPERNRDSGRDVLYGVPGGDNGTEMLFGALLGHDENAEPENPSGDFLAGRDLNYKDNSYIEPKYEEQPRNGVYRKDGKIYDFWGRELMIAVNVPPFEEEDTGGVNDKVLNTDGFAEWNDVKPLYQSYVIWSYGKDGEKADNFSGSDDVKNF</sequence>
<keyword evidence="2" id="KW-1133">Transmembrane helix</keyword>
<dbReference type="EMBL" id="JACHFD010000003">
    <property type="protein sequence ID" value="MBB5350503.1"/>
    <property type="molecule type" value="Genomic_DNA"/>
</dbReference>
<keyword evidence="2" id="KW-0472">Membrane</keyword>
<dbReference type="RefSeq" id="WP_184015860.1">
    <property type="nucleotide sequence ID" value="NZ_JACHFD010000003.1"/>
</dbReference>
<reference evidence="3 4" key="1">
    <citation type="submission" date="2020-08" db="EMBL/GenBank/DDBJ databases">
        <title>Genomic Encyclopedia of Type Strains, Phase IV (KMG-IV): sequencing the most valuable type-strain genomes for metagenomic binning, comparative biology and taxonomic classification.</title>
        <authorList>
            <person name="Goeker M."/>
        </authorList>
    </citation>
    <scope>NUCLEOTIDE SEQUENCE [LARGE SCALE GENOMIC DNA]</scope>
    <source>
        <strain evidence="3 4">YC6886</strain>
    </source>
</reference>
<keyword evidence="4" id="KW-1185">Reference proteome</keyword>
<dbReference type="NCBIfam" id="TIGR02532">
    <property type="entry name" value="IV_pilin_GFxxxE"/>
    <property type="match status" value="1"/>
</dbReference>
<comment type="caution">
    <text evidence="3">The sequence shown here is derived from an EMBL/GenBank/DDBJ whole genome shotgun (WGS) entry which is preliminary data.</text>
</comment>
<accession>A0A840UZS5</accession>
<dbReference type="GO" id="GO:0015628">
    <property type="term" value="P:protein secretion by the type II secretion system"/>
    <property type="evidence" value="ECO:0007669"/>
    <property type="project" value="InterPro"/>
</dbReference>
<dbReference type="Proteomes" id="UP000557717">
    <property type="component" value="Unassembled WGS sequence"/>
</dbReference>
<evidence type="ECO:0000313" key="4">
    <source>
        <dbReference type="Proteomes" id="UP000557717"/>
    </source>
</evidence>